<protein>
    <recommendedName>
        <fullName evidence="4">XdhC/CoxI family protein</fullName>
    </recommendedName>
</protein>
<dbReference type="InterPro" id="IPR052698">
    <property type="entry name" value="MoCofactor_Util/Proc"/>
</dbReference>
<proteinExistence type="predicted"/>
<dbReference type="InterPro" id="IPR027051">
    <property type="entry name" value="XdhC_Rossmann_dom"/>
</dbReference>
<feature type="domain" description="XdhC Rossmann" evidence="2">
    <location>
        <begin position="190"/>
        <end position="331"/>
    </location>
</feature>
<dbReference type="PANTHER" id="PTHR30388">
    <property type="entry name" value="ALDEHYDE OXIDOREDUCTASE MOLYBDENUM COFACTOR ASSEMBLY PROTEIN"/>
    <property type="match status" value="1"/>
</dbReference>
<sequence>MTDFHPTVPVNDGEILRQAENWRRMGRDVAVATVVETFGSAPRPVGSHLIVEESGLFGGSVSAGCVEGDVIAAALDCIADGAPRFLEFGIADEAAWRAGLSCGGRIAVHVERLDADRLALLAQVNAEIAERRACALVTPLEGGAARLFHAEAGSFPRGPLGARLRAAATGVVEDAGARLFVNFYRPGPRLVLIGAVHVAQALAPMAGLAGFDVVVVDPRGAYAAAERFPGARLDLRWPEEALPAVGLDAFTALAVLTHDPKIDDPALCLALDAPCFYVGALGSRATHQRRVERLAAAGVTPAALARLRAPIGLDIAAVSPAEIAASILAELILARKQKPLRGADAQSRAGRAPASCDAL</sequence>
<name>A0AA48LX41_9ZZZZ</name>
<accession>A0AA48LX41</accession>
<gene>
    <name evidence="3" type="ORF">AMST5_00421</name>
</gene>
<dbReference type="InterPro" id="IPR003777">
    <property type="entry name" value="XdhC_CoxI"/>
</dbReference>
<dbReference type="EMBL" id="OY288114">
    <property type="protein sequence ID" value="CAJ0851458.1"/>
    <property type="molecule type" value="Genomic_DNA"/>
</dbReference>
<dbReference type="Pfam" id="PF02625">
    <property type="entry name" value="XdhC_CoxI"/>
    <property type="match status" value="1"/>
</dbReference>
<dbReference type="PANTHER" id="PTHR30388:SF4">
    <property type="entry name" value="MOLYBDENUM COFACTOR INSERTION CHAPERONE PAOD"/>
    <property type="match status" value="1"/>
</dbReference>
<evidence type="ECO:0000313" key="3">
    <source>
        <dbReference type="EMBL" id="CAJ0851458.1"/>
    </source>
</evidence>
<feature type="domain" description="XdhC- CoxI" evidence="1">
    <location>
        <begin position="22"/>
        <end position="89"/>
    </location>
</feature>
<reference evidence="3" key="1">
    <citation type="submission" date="2023-07" db="EMBL/GenBank/DDBJ databases">
        <authorList>
            <person name="Pelsma A.J. K."/>
        </authorList>
    </citation>
    <scope>NUCLEOTIDE SEQUENCE</scope>
</reference>
<evidence type="ECO:0000259" key="2">
    <source>
        <dbReference type="Pfam" id="PF13478"/>
    </source>
</evidence>
<evidence type="ECO:0008006" key="4">
    <source>
        <dbReference type="Google" id="ProtNLM"/>
    </source>
</evidence>
<evidence type="ECO:0000259" key="1">
    <source>
        <dbReference type="Pfam" id="PF02625"/>
    </source>
</evidence>
<organism evidence="3">
    <name type="scientific">freshwater sediment metagenome</name>
    <dbReference type="NCBI Taxonomy" id="556182"/>
    <lineage>
        <taxon>unclassified sequences</taxon>
        <taxon>metagenomes</taxon>
        <taxon>ecological metagenomes</taxon>
    </lineage>
</organism>
<dbReference type="AlphaFoldDB" id="A0AA48LX41"/>
<dbReference type="Pfam" id="PF13478">
    <property type="entry name" value="XdhC_C"/>
    <property type="match status" value="1"/>
</dbReference>
<dbReference type="Gene3D" id="3.40.50.720">
    <property type="entry name" value="NAD(P)-binding Rossmann-like Domain"/>
    <property type="match status" value="1"/>
</dbReference>